<evidence type="ECO:0000313" key="4">
    <source>
        <dbReference type="EMBL" id="MBD8497065.1"/>
    </source>
</evidence>
<proteinExistence type="inferred from homology"/>
<keyword evidence="5" id="KW-1185">Reference proteome</keyword>
<organism evidence="4 5">
    <name type="scientific">Paenibacillus arenosi</name>
    <dbReference type="NCBI Taxonomy" id="2774142"/>
    <lineage>
        <taxon>Bacteria</taxon>
        <taxon>Bacillati</taxon>
        <taxon>Bacillota</taxon>
        <taxon>Bacilli</taxon>
        <taxon>Bacillales</taxon>
        <taxon>Paenibacillaceae</taxon>
        <taxon>Paenibacillus</taxon>
    </lineage>
</organism>
<comment type="similarity">
    <text evidence="1">Belongs to the FlgD family.</text>
</comment>
<feature type="region of interest" description="Disordered" evidence="3">
    <location>
        <begin position="152"/>
        <end position="173"/>
    </location>
</feature>
<protein>
    <submittedName>
        <fullName evidence="4">Flagellar hook capping protein</fullName>
    </submittedName>
</protein>
<sequence>MASVNAGVNNHLMWPNYHQDNLKLAKPYDGNQLGKDDFLKILMTQLQNQDPTQPLQDKEFIAQMAQFTSVEQLTSINQQLSTLQQAFGMSSNLIGKQISWTSSGEMGTDGKPGETTLKSGVVDSIIVRNGLTYAKVGDVEVDMTLITEIRNANDGNASNPSTSNADKETDVSA</sequence>
<accession>A0ABR9ASH2</accession>
<feature type="compositionally biased region" description="Polar residues" evidence="3">
    <location>
        <begin position="153"/>
        <end position="164"/>
    </location>
</feature>
<name>A0ABR9ASH2_9BACL</name>
<dbReference type="EMBL" id="JACYTN010000001">
    <property type="protein sequence ID" value="MBD8497065.1"/>
    <property type="molecule type" value="Genomic_DNA"/>
</dbReference>
<evidence type="ECO:0000313" key="5">
    <source>
        <dbReference type="Proteomes" id="UP000634529"/>
    </source>
</evidence>
<comment type="caution">
    <text evidence="4">The sequence shown here is derived from an EMBL/GenBank/DDBJ whole genome shotgun (WGS) entry which is preliminary data.</text>
</comment>
<dbReference type="RefSeq" id="WP_192023516.1">
    <property type="nucleotide sequence ID" value="NZ_JACYTN010000001.1"/>
</dbReference>
<keyword evidence="4" id="KW-0966">Cell projection</keyword>
<dbReference type="Proteomes" id="UP000634529">
    <property type="component" value="Unassembled WGS sequence"/>
</dbReference>
<gene>
    <name evidence="4" type="ORF">IFO66_02000</name>
</gene>
<evidence type="ECO:0000256" key="1">
    <source>
        <dbReference type="ARBA" id="ARBA00010577"/>
    </source>
</evidence>
<keyword evidence="4" id="KW-0969">Cilium</keyword>
<dbReference type="Pfam" id="PF03963">
    <property type="entry name" value="FlgD"/>
    <property type="match status" value="1"/>
</dbReference>
<keyword evidence="4" id="KW-0282">Flagellum</keyword>
<evidence type="ECO:0000256" key="2">
    <source>
        <dbReference type="ARBA" id="ARBA00022795"/>
    </source>
</evidence>
<evidence type="ECO:0000256" key="3">
    <source>
        <dbReference type="SAM" id="MobiDB-lite"/>
    </source>
</evidence>
<keyword evidence="2" id="KW-1005">Bacterial flagellum biogenesis</keyword>
<dbReference type="InterPro" id="IPR005648">
    <property type="entry name" value="FlgD"/>
</dbReference>
<reference evidence="4 5" key="1">
    <citation type="submission" date="2020-09" db="EMBL/GenBank/DDBJ databases">
        <title>Paenibacillus sp. CAU 1523 isolated from sand of Haeundae Beach.</title>
        <authorList>
            <person name="Kim W."/>
        </authorList>
    </citation>
    <scope>NUCLEOTIDE SEQUENCE [LARGE SCALE GENOMIC DNA]</scope>
    <source>
        <strain evidence="4 5">CAU 1523</strain>
    </source>
</reference>